<dbReference type="HOGENOM" id="CLU_1558448_0_0_7"/>
<gene>
    <name evidence="2" type="ORF">ETSY1_46425</name>
</gene>
<dbReference type="InterPro" id="IPR036397">
    <property type="entry name" value="RNaseH_sf"/>
</dbReference>
<dbReference type="Pfam" id="PF13683">
    <property type="entry name" value="rve_3"/>
    <property type="match status" value="1"/>
</dbReference>
<dbReference type="InterPro" id="IPR012337">
    <property type="entry name" value="RNaseH-like_sf"/>
</dbReference>
<accession>W4M140</accession>
<geneLocation type="plasmid" evidence="2">
    <name>pTSY</name>
</geneLocation>
<name>W4M140_ENTF1</name>
<feature type="non-terminal residue" evidence="2">
    <location>
        <position position="1"/>
    </location>
</feature>
<comment type="caution">
    <text evidence="2">The sequence shown here is derived from an EMBL/GenBank/DDBJ whole genome shotgun (WGS) entry which is preliminary data.</text>
</comment>
<evidence type="ECO:0000259" key="1">
    <source>
        <dbReference type="Pfam" id="PF13683"/>
    </source>
</evidence>
<dbReference type="Gene3D" id="3.30.420.10">
    <property type="entry name" value="Ribonuclease H-like superfamily/Ribonuclease H"/>
    <property type="match status" value="1"/>
</dbReference>
<dbReference type="GO" id="GO:0003676">
    <property type="term" value="F:nucleic acid binding"/>
    <property type="evidence" value="ECO:0007669"/>
    <property type="project" value="InterPro"/>
</dbReference>
<dbReference type="AlphaFoldDB" id="W4M140"/>
<organism evidence="2 3">
    <name type="scientific">Entotheonella factor</name>
    <dbReference type="NCBI Taxonomy" id="1429438"/>
    <lineage>
        <taxon>Bacteria</taxon>
        <taxon>Pseudomonadati</taxon>
        <taxon>Nitrospinota/Tectimicrobiota group</taxon>
        <taxon>Candidatus Tectimicrobiota</taxon>
        <taxon>Candidatus Entotheonellia</taxon>
        <taxon>Candidatus Entotheonellales</taxon>
        <taxon>Candidatus Entotheonellaceae</taxon>
        <taxon>Candidatus Entotheonella</taxon>
    </lineage>
</organism>
<protein>
    <recommendedName>
        <fullName evidence="1">Integrase catalytic domain-containing protein</fullName>
    </recommendedName>
</protein>
<keyword evidence="3" id="KW-1185">Reference proteome</keyword>
<keyword evidence="2" id="KW-0614">Plasmid</keyword>
<dbReference type="GO" id="GO:0015074">
    <property type="term" value="P:DNA integration"/>
    <property type="evidence" value="ECO:0007669"/>
    <property type="project" value="InterPro"/>
</dbReference>
<evidence type="ECO:0000313" key="3">
    <source>
        <dbReference type="Proteomes" id="UP000019141"/>
    </source>
</evidence>
<reference evidence="2 3" key="1">
    <citation type="journal article" date="2014" name="Nature">
        <title>An environmental bacterial taxon with a large and distinct metabolic repertoire.</title>
        <authorList>
            <person name="Wilson M.C."/>
            <person name="Mori T."/>
            <person name="Ruckert C."/>
            <person name="Uria A.R."/>
            <person name="Helf M.J."/>
            <person name="Takada K."/>
            <person name="Gernert C."/>
            <person name="Steffens U.A."/>
            <person name="Heycke N."/>
            <person name="Schmitt S."/>
            <person name="Rinke C."/>
            <person name="Helfrich E.J."/>
            <person name="Brachmann A.O."/>
            <person name="Gurgui C."/>
            <person name="Wakimoto T."/>
            <person name="Kracht M."/>
            <person name="Crusemann M."/>
            <person name="Hentschel U."/>
            <person name="Abe I."/>
            <person name="Matsunaga S."/>
            <person name="Kalinowski J."/>
            <person name="Takeyama H."/>
            <person name="Piel J."/>
        </authorList>
    </citation>
    <scope>NUCLEOTIDE SEQUENCE [LARGE SCALE GENOMIC DNA]</scope>
    <source>
        <strain evidence="3">TSY1</strain>
        <plasmid evidence="2">pTSY</plasmid>
    </source>
</reference>
<dbReference type="SUPFAM" id="SSF53098">
    <property type="entry name" value="Ribonuclease H-like"/>
    <property type="match status" value="1"/>
</dbReference>
<dbReference type="InterPro" id="IPR001584">
    <property type="entry name" value="Integrase_cat-core"/>
</dbReference>
<proteinExistence type="predicted"/>
<feature type="domain" description="Integrase catalytic" evidence="1">
    <location>
        <begin position="74"/>
        <end position="133"/>
    </location>
</feature>
<sequence>SGRSHDRGLFFIKLDTREVHIAGITAHPNETWMMQIARNLTMDEWGILEPGEYLIHDRDAKFCDAYKQIIDGAGVKRIPLPPRSPWLNAFAERWVQSVKTEALSKLILFGEDSLRHVLSEYVAHYHSERPHQGKSNVILFPSAESKGNLEAPVECRERLGGLLTYYHRKAA</sequence>
<evidence type="ECO:0000313" key="2">
    <source>
        <dbReference type="EMBL" id="ETX03691.1"/>
    </source>
</evidence>
<dbReference type="EMBL" id="AZHW01000013">
    <property type="protein sequence ID" value="ETX03691.1"/>
    <property type="molecule type" value="Genomic_DNA"/>
</dbReference>
<dbReference type="Proteomes" id="UP000019141">
    <property type="component" value="Unassembled WGS sequence"/>
</dbReference>